<dbReference type="EMBL" id="CP000806">
    <property type="protein sequence ID" value="ACB50614.1"/>
    <property type="molecule type" value="Genomic_DNA"/>
</dbReference>
<dbReference type="Proteomes" id="UP000001203">
    <property type="component" value="Chromosome circular"/>
</dbReference>
<dbReference type="HOGENOM" id="CLU_3116976_0_0_3"/>
<gene>
    <name evidence="1" type="ordered locus">cce_1264</name>
</gene>
<dbReference type="AlphaFoldDB" id="B1WVM7"/>
<dbReference type="KEGG" id="cyt:cce_1264"/>
<evidence type="ECO:0000313" key="2">
    <source>
        <dbReference type="Proteomes" id="UP000001203"/>
    </source>
</evidence>
<dbReference type="STRING" id="43989.cce_1264"/>
<organism evidence="1 2">
    <name type="scientific">Crocosphaera subtropica (strain ATCC 51142 / BH68)</name>
    <name type="common">Cyanothece sp. (strain ATCC 51142)</name>
    <dbReference type="NCBI Taxonomy" id="43989"/>
    <lineage>
        <taxon>Bacteria</taxon>
        <taxon>Bacillati</taxon>
        <taxon>Cyanobacteriota</taxon>
        <taxon>Cyanophyceae</taxon>
        <taxon>Oscillatoriophycideae</taxon>
        <taxon>Chroococcales</taxon>
        <taxon>Aphanothecaceae</taxon>
        <taxon>Crocosphaera</taxon>
        <taxon>Crocosphaera subtropica</taxon>
    </lineage>
</organism>
<keyword evidence="2" id="KW-1185">Reference proteome</keyword>
<name>B1WVM7_CROS5</name>
<accession>B1WVM7</accession>
<reference evidence="1 2" key="1">
    <citation type="journal article" date="2008" name="Proc. Natl. Acad. Sci. U.S.A.">
        <title>The genome of Cyanothece 51142, a unicellular diazotrophic cyanobacterium important in the marine nitrogen cycle.</title>
        <authorList>
            <person name="Welsh E.A."/>
            <person name="Liberton M."/>
            <person name="Stoeckel J."/>
            <person name="Loh T."/>
            <person name="Elvitigala T."/>
            <person name="Wang C."/>
            <person name="Wollam A."/>
            <person name="Fulton R.S."/>
            <person name="Clifton S.W."/>
            <person name="Jacobs J.M."/>
            <person name="Aurora R."/>
            <person name="Ghosh B.K."/>
            <person name="Sherman L.A."/>
            <person name="Smith R.D."/>
            <person name="Wilson R.K."/>
            <person name="Pakrasi H.B."/>
        </authorList>
    </citation>
    <scope>NUCLEOTIDE SEQUENCE [LARGE SCALE GENOMIC DNA]</scope>
    <source>
        <strain evidence="2">ATCC 51142 / BH68</strain>
    </source>
</reference>
<protein>
    <submittedName>
        <fullName evidence="1">Uncharacterized protein</fullName>
    </submittedName>
</protein>
<evidence type="ECO:0000313" key="1">
    <source>
        <dbReference type="EMBL" id="ACB50614.1"/>
    </source>
</evidence>
<proteinExistence type="predicted"/>
<sequence length="50" mass="6221">MNRMSTAYFQNLIESIETLLIEDQDYLFDLIRKRRIEKRILNYKIRLPVF</sequence>